<protein>
    <recommendedName>
        <fullName evidence="3">Probable oxidoreductase</fullName>
    </recommendedName>
</protein>
<dbReference type="GO" id="GO:0016491">
    <property type="term" value="F:oxidoreductase activity"/>
    <property type="evidence" value="ECO:0007669"/>
    <property type="project" value="UniProtKB-KW"/>
</dbReference>
<dbReference type="AlphaFoldDB" id="A0A7I7XDP6"/>
<dbReference type="KEGG" id="mmag:MMAD_13980"/>
<dbReference type="FunFam" id="3.40.50.720:FF:000594">
    <property type="entry name" value="Short-chain oxidoreductase"/>
    <property type="match status" value="1"/>
</dbReference>
<organism evidence="4 5">
    <name type="scientific">Mycolicibacterium madagascariense</name>
    <dbReference type="NCBI Taxonomy" id="212765"/>
    <lineage>
        <taxon>Bacteria</taxon>
        <taxon>Bacillati</taxon>
        <taxon>Actinomycetota</taxon>
        <taxon>Actinomycetes</taxon>
        <taxon>Mycobacteriales</taxon>
        <taxon>Mycobacteriaceae</taxon>
        <taxon>Mycolicibacterium</taxon>
    </lineage>
</organism>
<dbReference type="InterPro" id="IPR036291">
    <property type="entry name" value="NAD(P)-bd_dom_sf"/>
</dbReference>
<comment type="similarity">
    <text evidence="1">Belongs to the short-chain dehydrogenases/reductases (SDR) family.</text>
</comment>
<sequence>MTGNTAAPGVVGHGVTTDLFTTPFGFASTAAEVLAGVDLSGTRAIVTGASSGIGVETARALVGAGADVTLAVRDTAAGARVAADLSDRAPADGRSGAVDVAALDLADPASVAAFARAWQGPLHILVNNAGVMAIQELTLSSGGHEMQFATNHLGHFALAVALHDALAAAGGARIVSVSSGGHLRSPVVFDDIDYAFRDYDPFGAYGQSKTANVLFAVEATRRWADDGILANALMPGGIDTPLQRHLPSHYAEQALEAFKAGGSNFKTVEQGAATSVLLAASPLLDGIGGRYFEDCQEARRVERRGGPGTGGVAPYALDPANAERLWEVSLSMTS</sequence>
<name>A0A7I7XDP6_9MYCO</name>
<evidence type="ECO:0000313" key="4">
    <source>
        <dbReference type="EMBL" id="BBZ27103.1"/>
    </source>
</evidence>
<keyword evidence="5" id="KW-1185">Reference proteome</keyword>
<keyword evidence="2" id="KW-0560">Oxidoreductase</keyword>
<dbReference type="Pfam" id="PF00106">
    <property type="entry name" value="adh_short"/>
    <property type="match status" value="1"/>
</dbReference>
<evidence type="ECO:0000313" key="5">
    <source>
        <dbReference type="Proteomes" id="UP000466517"/>
    </source>
</evidence>
<dbReference type="SUPFAM" id="SSF51735">
    <property type="entry name" value="NAD(P)-binding Rossmann-fold domains"/>
    <property type="match status" value="1"/>
</dbReference>
<dbReference type="Gene3D" id="3.40.50.720">
    <property type="entry name" value="NAD(P)-binding Rossmann-like Domain"/>
    <property type="match status" value="1"/>
</dbReference>
<evidence type="ECO:0000256" key="2">
    <source>
        <dbReference type="ARBA" id="ARBA00023002"/>
    </source>
</evidence>
<dbReference type="Proteomes" id="UP000466517">
    <property type="component" value="Chromosome"/>
</dbReference>
<dbReference type="InterPro" id="IPR002347">
    <property type="entry name" value="SDR_fam"/>
</dbReference>
<proteinExistence type="inferred from homology"/>
<reference evidence="4 5" key="1">
    <citation type="journal article" date="2019" name="Emerg. Microbes Infect.">
        <title>Comprehensive subspecies identification of 175 nontuberculous mycobacteria species based on 7547 genomic profiles.</title>
        <authorList>
            <person name="Matsumoto Y."/>
            <person name="Kinjo T."/>
            <person name="Motooka D."/>
            <person name="Nabeya D."/>
            <person name="Jung N."/>
            <person name="Uechi K."/>
            <person name="Horii T."/>
            <person name="Iida T."/>
            <person name="Fujita J."/>
            <person name="Nakamura S."/>
        </authorList>
    </citation>
    <scope>NUCLEOTIDE SEQUENCE [LARGE SCALE GENOMIC DNA]</scope>
    <source>
        <strain evidence="4 5">JCM 13574</strain>
    </source>
</reference>
<dbReference type="PRINTS" id="PR00081">
    <property type="entry name" value="GDHRDH"/>
</dbReference>
<accession>A0A7I7XDP6</accession>
<evidence type="ECO:0000256" key="3">
    <source>
        <dbReference type="ARBA" id="ARBA00071493"/>
    </source>
</evidence>
<evidence type="ECO:0000256" key="1">
    <source>
        <dbReference type="ARBA" id="ARBA00006484"/>
    </source>
</evidence>
<dbReference type="PANTHER" id="PTHR24320:SF227">
    <property type="entry name" value="RETINOL DEHYDROGENASE 11"/>
    <property type="match status" value="1"/>
</dbReference>
<gene>
    <name evidence="4" type="ORF">MMAD_13980</name>
</gene>
<dbReference type="EMBL" id="AP022610">
    <property type="protein sequence ID" value="BBZ27103.1"/>
    <property type="molecule type" value="Genomic_DNA"/>
</dbReference>
<dbReference type="PANTHER" id="PTHR24320">
    <property type="entry name" value="RETINOL DEHYDROGENASE"/>
    <property type="match status" value="1"/>
</dbReference>